<reference evidence="2 6" key="4">
    <citation type="submission" date="2023-03" db="EMBL/GenBank/DDBJ databases">
        <title>Agriculturally important microbes genome sequencing.</title>
        <authorList>
            <person name="Dunlap C."/>
        </authorList>
    </citation>
    <scope>NUCLEOTIDE SEQUENCE [LARGE SCALE GENOMIC DNA]</scope>
    <source>
        <strain evidence="2 6">CBP-3203</strain>
    </source>
</reference>
<dbReference type="Proteomes" id="UP001341297">
    <property type="component" value="Unassembled WGS sequence"/>
</dbReference>
<keyword evidence="6" id="KW-1185">Reference proteome</keyword>
<dbReference type="EMBL" id="JARRTL010000042">
    <property type="protein sequence ID" value="MEC0487834.1"/>
    <property type="molecule type" value="Genomic_DNA"/>
</dbReference>
<dbReference type="RefSeq" id="WP_048355806.1">
    <property type="nucleotide sequence ID" value="NZ_CP023481.1"/>
</dbReference>
<sequence>MKLDKSDFAPIEQLENDMELIQKDAMDIAITALQDGLQHVFDEADKKNLSDKEYLKELISGACGFALSASALHTKHIVSNYFPIIVETAYQNTSQRIESQLKQK</sequence>
<dbReference type="PATRIC" id="fig|1664069.3.peg.4532"/>
<evidence type="ECO:0000313" key="5">
    <source>
        <dbReference type="Proteomes" id="UP000288675"/>
    </source>
</evidence>
<organism evidence="1 4">
    <name type="scientific">Bacillus glycinifermentans</name>
    <dbReference type="NCBI Taxonomy" id="1664069"/>
    <lineage>
        <taxon>Bacteria</taxon>
        <taxon>Bacillati</taxon>
        <taxon>Bacillota</taxon>
        <taxon>Bacilli</taxon>
        <taxon>Bacillales</taxon>
        <taxon>Bacillaceae</taxon>
        <taxon>Bacillus</taxon>
    </lineage>
</organism>
<dbReference type="Proteomes" id="UP000036168">
    <property type="component" value="Unassembled WGS sequence"/>
</dbReference>
<reference evidence="3 5" key="3">
    <citation type="submission" date="2019-01" db="EMBL/GenBank/DDBJ databases">
        <title>Genome sequence of Bacillus glycinifermentans SRCM103574.</title>
        <authorList>
            <person name="Kong H.-J."/>
            <person name="Jeong S.-Y."/>
            <person name="Jeong D.-Y."/>
        </authorList>
    </citation>
    <scope>NUCLEOTIDE SEQUENCE [LARGE SCALE GENOMIC DNA]</scope>
    <source>
        <strain evidence="3 5">SRCM103574</strain>
    </source>
</reference>
<reference evidence="1 4" key="1">
    <citation type="journal article" date="2015" name="Int. J. Syst. Evol. Microbiol.">
        <title>Bacillus glycinifermentans sp. nov., isolated from fermented soybean paste.</title>
        <authorList>
            <person name="Kim S.J."/>
            <person name="Dunlap C.A."/>
            <person name="Kwon S.W."/>
            <person name="Rooney A.P."/>
        </authorList>
    </citation>
    <scope>NUCLEOTIDE SEQUENCE [LARGE SCALE GENOMIC DNA]</scope>
    <source>
        <strain evidence="1 4">GO-13</strain>
    </source>
</reference>
<evidence type="ECO:0000313" key="2">
    <source>
        <dbReference type="EMBL" id="MEC0487834.1"/>
    </source>
</evidence>
<accession>A0A0J6E7Z2</accession>
<protein>
    <submittedName>
        <fullName evidence="1">Uncharacterized protein</fullName>
    </submittedName>
</protein>
<dbReference type="GeneID" id="82854873"/>
<dbReference type="Proteomes" id="UP000288675">
    <property type="component" value="Chromosome"/>
</dbReference>
<evidence type="ECO:0000313" key="6">
    <source>
        <dbReference type="Proteomes" id="UP001341297"/>
    </source>
</evidence>
<dbReference type="OrthoDB" id="9928969at2"/>
<evidence type="ECO:0000313" key="3">
    <source>
        <dbReference type="EMBL" id="QAT66854.1"/>
    </source>
</evidence>
<name>A0A0J6EIU2_9BACI</name>
<gene>
    <name evidence="1" type="ORF">AB447_222200</name>
    <name evidence="3" type="ORF">EQZ20_19550</name>
    <name evidence="2" type="ORF">P8828_24115</name>
</gene>
<dbReference type="AlphaFoldDB" id="A0A0J6EIU2"/>
<evidence type="ECO:0000313" key="4">
    <source>
        <dbReference type="Proteomes" id="UP000036168"/>
    </source>
</evidence>
<dbReference type="EMBL" id="LECW02000029">
    <property type="protein sequence ID" value="KRT92741.1"/>
    <property type="molecule type" value="Genomic_DNA"/>
</dbReference>
<dbReference type="EMBL" id="CP035232">
    <property type="protein sequence ID" value="QAT66854.1"/>
    <property type="molecule type" value="Genomic_DNA"/>
</dbReference>
<reference evidence="1" key="2">
    <citation type="submission" date="2015-10" db="EMBL/GenBank/DDBJ databases">
        <authorList>
            <person name="Gilbert D.G."/>
        </authorList>
    </citation>
    <scope>NUCLEOTIDE SEQUENCE</scope>
    <source>
        <strain evidence="1">GO-13</strain>
    </source>
</reference>
<proteinExistence type="predicted"/>
<evidence type="ECO:0000313" key="1">
    <source>
        <dbReference type="EMBL" id="KRT92741.1"/>
    </source>
</evidence>
<accession>A0A0J6EIU2</accession>